<dbReference type="InterPro" id="IPR002347">
    <property type="entry name" value="SDR_fam"/>
</dbReference>
<dbReference type="PANTHER" id="PTHR43943:SF2">
    <property type="entry name" value="DEHYDROGENASE_REDUCTASE 4"/>
    <property type="match status" value="1"/>
</dbReference>
<dbReference type="PROSITE" id="PS00061">
    <property type="entry name" value="ADH_SHORT"/>
    <property type="match status" value="1"/>
</dbReference>
<dbReference type="InterPro" id="IPR020904">
    <property type="entry name" value="Sc_DH/Rdtase_CS"/>
</dbReference>
<evidence type="ECO:0000256" key="1">
    <source>
        <dbReference type="ARBA" id="ARBA00006484"/>
    </source>
</evidence>
<evidence type="ECO:0000313" key="3">
    <source>
        <dbReference type="Proteomes" id="UP001324287"/>
    </source>
</evidence>
<dbReference type="NCBIfam" id="NF005559">
    <property type="entry name" value="PRK07231.1"/>
    <property type="match status" value="1"/>
</dbReference>
<dbReference type="PRINTS" id="PR00080">
    <property type="entry name" value="SDRFAMILY"/>
</dbReference>
<keyword evidence="3" id="KW-1185">Reference proteome</keyword>
<comment type="similarity">
    <text evidence="1">Belongs to the short-chain dehydrogenases/reductases (SDR) family.</text>
</comment>
<sequence length="218" mass="22256">MCITGRNAEGLHTAVDELGGPDVALAVAGSADDAQHQQAAVDATVGGFGGLDVLVNNTGINPAFGSMLEVDTSAMRKMIDVNVIAALSWLRTALAAGLDRRGGAVVNVASVAGLRPARSIGFYGASKAALIHLTMQMAAELAPAVRVNAVAPAVVRTRFAGPLYEGKEDDVVSEYPLRRLGLPADVAAAVAYLASHDASWVNGQVLTVDGGLTLRGGV</sequence>
<dbReference type="PRINTS" id="PR00081">
    <property type="entry name" value="GDHRDH"/>
</dbReference>
<dbReference type="Proteomes" id="UP001324287">
    <property type="component" value="Chromosome"/>
</dbReference>
<protein>
    <submittedName>
        <fullName evidence="2">SDR family oxidoreductase</fullName>
    </submittedName>
</protein>
<dbReference type="SUPFAM" id="SSF51735">
    <property type="entry name" value="NAD(P)-binding Rossmann-fold domains"/>
    <property type="match status" value="1"/>
</dbReference>
<proteinExistence type="inferred from homology"/>
<dbReference type="RefSeq" id="WP_324276762.1">
    <property type="nucleotide sequence ID" value="NZ_CP141261.1"/>
</dbReference>
<dbReference type="PANTHER" id="PTHR43943">
    <property type="entry name" value="DEHYDROGENASE/REDUCTASE (SDR FAMILY) MEMBER 4"/>
    <property type="match status" value="1"/>
</dbReference>
<evidence type="ECO:0000313" key="2">
    <source>
        <dbReference type="EMBL" id="WRL65440.1"/>
    </source>
</evidence>
<reference evidence="2 3" key="1">
    <citation type="submission" date="2023-12" db="EMBL/GenBank/DDBJ databases">
        <title>Blastococcus brunescens sp. nov., an actonobacterium isolated from sandstone collected in sahara desert.</title>
        <authorList>
            <person name="Gtari M."/>
            <person name="Ghodhbane F."/>
        </authorList>
    </citation>
    <scope>NUCLEOTIDE SEQUENCE [LARGE SCALE GENOMIC DNA]</scope>
    <source>
        <strain evidence="2 3">BMG 8361</strain>
    </source>
</reference>
<dbReference type="CDD" id="cd05233">
    <property type="entry name" value="SDR_c"/>
    <property type="match status" value="1"/>
</dbReference>
<organism evidence="2 3">
    <name type="scientific">Blastococcus brunescens</name>
    <dbReference type="NCBI Taxonomy" id="1564165"/>
    <lineage>
        <taxon>Bacteria</taxon>
        <taxon>Bacillati</taxon>
        <taxon>Actinomycetota</taxon>
        <taxon>Actinomycetes</taxon>
        <taxon>Geodermatophilales</taxon>
        <taxon>Geodermatophilaceae</taxon>
        <taxon>Blastococcus</taxon>
    </lineage>
</organism>
<name>A0ABZ1B8Q7_9ACTN</name>
<dbReference type="EMBL" id="CP141261">
    <property type="protein sequence ID" value="WRL65440.1"/>
    <property type="molecule type" value="Genomic_DNA"/>
</dbReference>
<dbReference type="Gene3D" id="3.40.50.720">
    <property type="entry name" value="NAD(P)-binding Rossmann-like Domain"/>
    <property type="match status" value="1"/>
</dbReference>
<dbReference type="Pfam" id="PF13561">
    <property type="entry name" value="adh_short_C2"/>
    <property type="match status" value="1"/>
</dbReference>
<dbReference type="InterPro" id="IPR036291">
    <property type="entry name" value="NAD(P)-bd_dom_sf"/>
</dbReference>
<accession>A0ABZ1B8Q7</accession>
<gene>
    <name evidence="2" type="ORF">U6N30_07410</name>
</gene>